<dbReference type="EMBL" id="JANBTX010000608">
    <property type="protein sequence ID" value="KAJ2681569.1"/>
    <property type="molecule type" value="Genomic_DNA"/>
</dbReference>
<name>A0A9W8GFV9_9FUNG</name>
<feature type="compositionally biased region" description="Low complexity" evidence="1">
    <location>
        <begin position="186"/>
        <end position="198"/>
    </location>
</feature>
<feature type="region of interest" description="Disordered" evidence="1">
    <location>
        <begin position="170"/>
        <end position="228"/>
    </location>
</feature>
<feature type="compositionally biased region" description="Polar residues" evidence="1">
    <location>
        <begin position="75"/>
        <end position="95"/>
    </location>
</feature>
<proteinExistence type="predicted"/>
<gene>
    <name evidence="2" type="ORF">IWW39_006303</name>
</gene>
<evidence type="ECO:0000313" key="3">
    <source>
        <dbReference type="Proteomes" id="UP001151516"/>
    </source>
</evidence>
<feature type="compositionally biased region" description="Low complexity" evidence="1">
    <location>
        <begin position="256"/>
        <end position="269"/>
    </location>
</feature>
<feature type="region of interest" description="Disordered" evidence="1">
    <location>
        <begin position="247"/>
        <end position="269"/>
    </location>
</feature>
<feature type="compositionally biased region" description="Polar residues" evidence="1">
    <location>
        <begin position="105"/>
        <end position="120"/>
    </location>
</feature>
<evidence type="ECO:0000256" key="1">
    <source>
        <dbReference type="SAM" id="MobiDB-lite"/>
    </source>
</evidence>
<reference evidence="2" key="1">
    <citation type="submission" date="2022-07" db="EMBL/GenBank/DDBJ databases">
        <title>Phylogenomic reconstructions and comparative analyses of Kickxellomycotina fungi.</title>
        <authorList>
            <person name="Reynolds N.K."/>
            <person name="Stajich J.E."/>
            <person name="Barry K."/>
            <person name="Grigoriev I.V."/>
            <person name="Crous P."/>
            <person name="Smith M.E."/>
        </authorList>
    </citation>
    <scope>NUCLEOTIDE SEQUENCE</scope>
    <source>
        <strain evidence="2">CBS 109367</strain>
    </source>
</reference>
<comment type="caution">
    <text evidence="2">The sequence shown here is derived from an EMBL/GenBank/DDBJ whole genome shotgun (WGS) entry which is preliminary data.</text>
</comment>
<keyword evidence="3" id="KW-1185">Reference proteome</keyword>
<feature type="region of interest" description="Disordered" evidence="1">
    <location>
        <begin position="1"/>
        <end position="35"/>
    </location>
</feature>
<feature type="compositionally biased region" description="Polar residues" evidence="1">
    <location>
        <begin position="1"/>
        <end position="18"/>
    </location>
</feature>
<dbReference type="Proteomes" id="UP001151516">
    <property type="component" value="Unassembled WGS sequence"/>
</dbReference>
<organism evidence="2 3">
    <name type="scientific">Coemansia spiralis</name>
    <dbReference type="NCBI Taxonomy" id="417178"/>
    <lineage>
        <taxon>Eukaryota</taxon>
        <taxon>Fungi</taxon>
        <taxon>Fungi incertae sedis</taxon>
        <taxon>Zoopagomycota</taxon>
        <taxon>Kickxellomycotina</taxon>
        <taxon>Kickxellomycetes</taxon>
        <taxon>Kickxellales</taxon>
        <taxon>Kickxellaceae</taxon>
        <taxon>Coemansia</taxon>
    </lineage>
</organism>
<accession>A0A9W8GFV9</accession>
<dbReference type="OrthoDB" id="5588513at2759"/>
<feature type="compositionally biased region" description="Basic residues" evidence="1">
    <location>
        <begin position="126"/>
        <end position="135"/>
    </location>
</feature>
<feature type="compositionally biased region" description="Polar residues" evidence="1">
    <location>
        <begin position="214"/>
        <end position="224"/>
    </location>
</feature>
<protein>
    <submittedName>
        <fullName evidence="2">Uncharacterized protein</fullName>
    </submittedName>
</protein>
<feature type="region of interest" description="Disordered" evidence="1">
    <location>
        <begin position="56"/>
        <end position="147"/>
    </location>
</feature>
<evidence type="ECO:0000313" key="2">
    <source>
        <dbReference type="EMBL" id="KAJ2681569.1"/>
    </source>
</evidence>
<dbReference type="AlphaFoldDB" id="A0A9W8GFV9"/>
<sequence>MYGSQVTSASAMNTSWGPNSMAAAPGRRRPTLGNNNAMKAFTMSSLGVVGGMMAGKAITSGNDKPSRPAKVVAQNPPQMEHNYTQYAHGNNTNAQPKPVTYDSFKGSSVVAQAGSTKSSTAAPHPQRQRPHRPHAHGNQPASGAVNSSLHAFDNSVGAHTMTSSVLALNSASHNQSHQRSRPNPPHQGGQPVAGQGVPNTYAASGAKHSLPSAAWSQDAATTTGGRFDPNVLETDMAAAGFTPMHSKYKATKQGKSSHSTQPSQSHQPASNLVYSQIQPPMPTTHQHPAHQYAHHVGLSNPVHLQQQQQQQYQQQSPANLQQGLAPIYPTQPQYGPQPITVPNQGLSAPYIHPSYSYPVTYSQAPPAEYGGLSHMQHQSYPMEALSQSVPATYDINNQPMGLASSVPNFTHSLPQLVHVSSDNIPPLRPKKRVHFADNC</sequence>